<evidence type="ECO:0000313" key="3">
    <source>
        <dbReference type="EMBL" id="CAF1058043.1"/>
    </source>
</evidence>
<reference evidence="4" key="1">
    <citation type="submission" date="2021-02" db="EMBL/GenBank/DDBJ databases">
        <authorList>
            <person name="Nowell W R."/>
        </authorList>
    </citation>
    <scope>NUCLEOTIDE SEQUENCE</scope>
</reference>
<organism evidence="4 7">
    <name type="scientific">Didymodactylos carnosus</name>
    <dbReference type="NCBI Taxonomy" id="1234261"/>
    <lineage>
        <taxon>Eukaryota</taxon>
        <taxon>Metazoa</taxon>
        <taxon>Spiralia</taxon>
        <taxon>Gnathifera</taxon>
        <taxon>Rotifera</taxon>
        <taxon>Eurotatoria</taxon>
        <taxon>Bdelloidea</taxon>
        <taxon>Philodinida</taxon>
        <taxon>Philodinidae</taxon>
        <taxon>Didymodactylos</taxon>
    </lineage>
</organism>
<dbReference type="EMBL" id="CAJNOK010008237">
    <property type="protein sequence ID" value="CAF1058043.1"/>
    <property type="molecule type" value="Genomic_DNA"/>
</dbReference>
<feature type="coiled-coil region" evidence="1">
    <location>
        <begin position="160"/>
        <end position="222"/>
    </location>
</feature>
<proteinExistence type="predicted"/>
<dbReference type="AlphaFoldDB" id="A0A814VVK7"/>
<evidence type="ECO:0000256" key="2">
    <source>
        <dbReference type="SAM" id="MobiDB-lite"/>
    </source>
</evidence>
<dbReference type="EMBL" id="CAJOBC010008407">
    <property type="protein sequence ID" value="CAF3960727.1"/>
    <property type="molecule type" value="Genomic_DNA"/>
</dbReference>
<keyword evidence="1" id="KW-0175">Coiled coil</keyword>
<evidence type="ECO:0000313" key="7">
    <source>
        <dbReference type="Proteomes" id="UP000663829"/>
    </source>
</evidence>
<dbReference type="OrthoDB" id="6413631at2759"/>
<dbReference type="Proteomes" id="UP000677228">
    <property type="component" value="Unassembled WGS sequence"/>
</dbReference>
<protein>
    <submittedName>
        <fullName evidence="4">Uncharacterized protein</fullName>
    </submittedName>
</protein>
<keyword evidence="7" id="KW-1185">Reference proteome</keyword>
<dbReference type="Proteomes" id="UP000681722">
    <property type="component" value="Unassembled WGS sequence"/>
</dbReference>
<feature type="region of interest" description="Disordered" evidence="2">
    <location>
        <begin position="78"/>
        <end position="97"/>
    </location>
</feature>
<accession>A0A814VVK7</accession>
<comment type="caution">
    <text evidence="4">The sequence shown here is derived from an EMBL/GenBank/DDBJ whole genome shotgun (WGS) entry which is preliminary data.</text>
</comment>
<dbReference type="Proteomes" id="UP000663829">
    <property type="component" value="Unassembled WGS sequence"/>
</dbReference>
<evidence type="ECO:0000256" key="1">
    <source>
        <dbReference type="SAM" id="Coils"/>
    </source>
</evidence>
<evidence type="ECO:0000313" key="4">
    <source>
        <dbReference type="EMBL" id="CAF1196384.1"/>
    </source>
</evidence>
<gene>
    <name evidence="4" type="ORF">GPM918_LOCUS23484</name>
    <name evidence="3" type="ORF">OVA965_LOCUS17272</name>
    <name evidence="6" type="ORF">SRO942_LOCUS23480</name>
    <name evidence="5" type="ORF">TMI583_LOCUS17283</name>
</gene>
<name>A0A814VVK7_9BILA</name>
<dbReference type="Proteomes" id="UP000682733">
    <property type="component" value="Unassembled WGS sequence"/>
</dbReference>
<dbReference type="EMBL" id="CAJNOQ010008408">
    <property type="protein sequence ID" value="CAF1196384.1"/>
    <property type="molecule type" value="Genomic_DNA"/>
</dbReference>
<evidence type="ECO:0000313" key="5">
    <source>
        <dbReference type="EMBL" id="CAF3823974.1"/>
    </source>
</evidence>
<dbReference type="EMBL" id="CAJOBA010008252">
    <property type="protein sequence ID" value="CAF3823974.1"/>
    <property type="molecule type" value="Genomic_DNA"/>
</dbReference>
<feature type="region of interest" description="Disordered" evidence="2">
    <location>
        <begin position="337"/>
        <end position="364"/>
    </location>
</feature>
<sequence length="364" mass="43039">MKFLVNKFLLMISGHSRYKTAPRFLEPEDPNNEFPKLDPQWDGWLRGTRKLPPTEDEIAKYERRYQRLSEKEVFMDPSSYGLASPSGSEKPYPTRPEYEHSGIEKSFQYIHRVKKIENSRSSCFRMNGNDISDNNNNYHSNTSPSNLLTRTTIREANIHLQLLHSRNQELEKILETQQQTIKRQEDALMKKDQDYMELCKKLRFLERHCENLQLLLHEKDKRLIIYDRKDAIFSETLELRPAIEQLLDILNTFELEDQIVSVNMNNSIQHLINHNSKTTTNAIISNKIPLEFVQNKNGLSKHTINDNFTTKKITRRLEKQQQRYRVQKELFSQPQLNDEQWSTVSDDQEQQNKTATTTQINLEN</sequence>
<evidence type="ECO:0000313" key="6">
    <source>
        <dbReference type="EMBL" id="CAF3960727.1"/>
    </source>
</evidence>